<name>A0AAN8W5L8_9MAGN</name>
<evidence type="ECO:0000256" key="1">
    <source>
        <dbReference type="ARBA" id="ARBA00022999"/>
    </source>
</evidence>
<dbReference type="InterPro" id="IPR001217">
    <property type="entry name" value="STAT"/>
</dbReference>
<evidence type="ECO:0000313" key="6">
    <source>
        <dbReference type="Proteomes" id="UP001370490"/>
    </source>
</evidence>
<feature type="domain" description="SH2" evidence="4">
    <location>
        <begin position="606"/>
        <end position="706"/>
    </location>
</feature>
<dbReference type="PANTHER" id="PTHR11801">
    <property type="entry name" value="SIGNAL TRANSDUCER AND ACTIVATOR OF TRANSCRIPTION"/>
    <property type="match status" value="1"/>
</dbReference>
<feature type="region of interest" description="Disordered" evidence="3">
    <location>
        <begin position="427"/>
        <end position="446"/>
    </location>
</feature>
<protein>
    <recommendedName>
        <fullName evidence="4">SH2 domain-containing protein</fullName>
    </recommendedName>
</protein>
<dbReference type="Gene3D" id="3.30.505.10">
    <property type="entry name" value="SH2 domain"/>
    <property type="match status" value="1"/>
</dbReference>
<organism evidence="5 6">
    <name type="scientific">Dillenia turbinata</name>
    <dbReference type="NCBI Taxonomy" id="194707"/>
    <lineage>
        <taxon>Eukaryota</taxon>
        <taxon>Viridiplantae</taxon>
        <taxon>Streptophyta</taxon>
        <taxon>Embryophyta</taxon>
        <taxon>Tracheophyta</taxon>
        <taxon>Spermatophyta</taxon>
        <taxon>Magnoliopsida</taxon>
        <taxon>eudicotyledons</taxon>
        <taxon>Gunneridae</taxon>
        <taxon>Pentapetalae</taxon>
        <taxon>Dilleniales</taxon>
        <taxon>Dilleniaceae</taxon>
        <taxon>Dillenia</taxon>
    </lineage>
</organism>
<dbReference type="AlphaFoldDB" id="A0AAN8W5L8"/>
<dbReference type="EMBL" id="JBAMMX010000001">
    <property type="protein sequence ID" value="KAK6946584.1"/>
    <property type="molecule type" value="Genomic_DNA"/>
</dbReference>
<evidence type="ECO:0000256" key="2">
    <source>
        <dbReference type="PROSITE-ProRule" id="PRU00191"/>
    </source>
</evidence>
<dbReference type="GO" id="GO:0003700">
    <property type="term" value="F:DNA-binding transcription factor activity"/>
    <property type="evidence" value="ECO:0007669"/>
    <property type="project" value="InterPro"/>
</dbReference>
<feature type="compositionally biased region" description="Polar residues" evidence="3">
    <location>
        <begin position="427"/>
        <end position="437"/>
    </location>
</feature>
<dbReference type="SUPFAM" id="SSF55550">
    <property type="entry name" value="SH2 domain"/>
    <property type="match status" value="1"/>
</dbReference>
<dbReference type="InterPro" id="IPR036860">
    <property type="entry name" value="SH2_dom_sf"/>
</dbReference>
<dbReference type="InterPro" id="IPR000980">
    <property type="entry name" value="SH2"/>
</dbReference>
<dbReference type="SUPFAM" id="SSF49899">
    <property type="entry name" value="Concanavalin A-like lectins/glucanases"/>
    <property type="match status" value="1"/>
</dbReference>
<keyword evidence="1 2" id="KW-0727">SH2 domain</keyword>
<dbReference type="GO" id="GO:0007165">
    <property type="term" value="P:signal transduction"/>
    <property type="evidence" value="ECO:0007669"/>
    <property type="project" value="InterPro"/>
</dbReference>
<comment type="caution">
    <text evidence="5">The sequence shown here is derived from an EMBL/GenBank/DDBJ whole genome shotgun (WGS) entry which is preliminary data.</text>
</comment>
<accession>A0AAN8W5L8</accession>
<dbReference type="Proteomes" id="UP001370490">
    <property type="component" value="Unassembled WGS sequence"/>
</dbReference>
<dbReference type="InterPro" id="IPR013320">
    <property type="entry name" value="ConA-like_dom_sf"/>
</dbReference>
<keyword evidence="6" id="KW-1185">Reference proteome</keyword>
<gene>
    <name evidence="5" type="ORF">RJ641_000057</name>
</gene>
<evidence type="ECO:0000259" key="4">
    <source>
        <dbReference type="PROSITE" id="PS50001"/>
    </source>
</evidence>
<dbReference type="PROSITE" id="PS50001">
    <property type="entry name" value="SH2"/>
    <property type="match status" value="1"/>
</dbReference>
<proteinExistence type="predicted"/>
<reference evidence="5 6" key="1">
    <citation type="submission" date="2023-12" db="EMBL/GenBank/DDBJ databases">
        <title>A high-quality genome assembly for Dillenia turbinata (Dilleniales).</title>
        <authorList>
            <person name="Chanderbali A."/>
        </authorList>
    </citation>
    <scope>NUCLEOTIDE SEQUENCE [LARGE SCALE GENOMIC DNA]</scope>
    <source>
        <strain evidence="5">LSX21</strain>
        <tissue evidence="5">Leaf</tissue>
    </source>
</reference>
<evidence type="ECO:0000256" key="3">
    <source>
        <dbReference type="SAM" id="MobiDB-lite"/>
    </source>
</evidence>
<sequence>MATNVGLSEDQDYKLLKDLKWDIEVKDESFTLCFWIYLFNSISLPATLINQTYIDGMDMIPFLVLNEKRKMMLFPLCKEAPVPSGSTSSDEVLYASFETVFPLEKWVHIGCEASTDFVRLHINGEIVGERTLPSATKSYSTLSAVTRITLASLRNDDGLQGYIHHAEVLLEPSAIKDHYVKDPPSQLVVDSSSASEIEEDIDGVWSIASCRRNFSLDVKLIDAFGQPASKELEVVASLVYADSGAPVEKPHDADASLLTSYDGIEFAACDRPSKLLHGRASFKLKISQLSSKCDNRLFQIKFDTPRTGRYPFLEAISRPIRCISRNRNSRTPPMAIKRSSLVINPLNRSQSFGLEDGFSDIQHNTVSEVKVSPLSKRVRVGQERSSTPCNINGILDQHDEECNSHAMTATQFGNSFPSSLAGRWQNFNKTDNSSSDSEGSEARDSKNICNRNSLSDLTIFRYTLGDLFDRSLLLKEIATSSSDEEMQRFAWQVSIVAGCSHHRRQILVAKRLIDEGEKAWNSITGRHDPVYWENVAFEIEELFMTISSSSRSLSQQDLEFLRRLCGCDGIMSQEKFDKMWCWLYPIAFTLSQDCVKAMWASTAPKWIEGFVTKEEAEASLQGPGGLQDPGTFILRFPTSRSWPHPDAGSLVVTYVGSDFIVHHRLLALDHIIRSRKGERNVKPLQEMLMAEPELSKLGRVIRCRQT</sequence>
<evidence type="ECO:0000313" key="5">
    <source>
        <dbReference type="EMBL" id="KAK6946584.1"/>
    </source>
</evidence>